<name>A0AC61QXT0_9FIRM</name>
<dbReference type="EMBL" id="SRZB01000028">
    <property type="protein sequence ID" value="TGX97624.1"/>
    <property type="molecule type" value="Genomic_DNA"/>
</dbReference>
<evidence type="ECO:0000313" key="2">
    <source>
        <dbReference type="Proteomes" id="UP000307720"/>
    </source>
</evidence>
<organism evidence="1 2">
    <name type="scientific">Hominisplanchenecus murintestinalis</name>
    <dbReference type="NCBI Taxonomy" id="2941517"/>
    <lineage>
        <taxon>Bacteria</taxon>
        <taxon>Bacillati</taxon>
        <taxon>Bacillota</taxon>
        <taxon>Clostridia</taxon>
        <taxon>Lachnospirales</taxon>
        <taxon>Lachnospiraceae</taxon>
        <taxon>Hominisplanchenecus</taxon>
    </lineage>
</organism>
<proteinExistence type="predicted"/>
<comment type="caution">
    <text evidence="1">The sequence shown here is derived from an EMBL/GenBank/DDBJ whole genome shotgun (WGS) entry which is preliminary data.</text>
</comment>
<keyword evidence="2" id="KW-1185">Reference proteome</keyword>
<reference evidence="1" key="1">
    <citation type="submission" date="2019-04" db="EMBL/GenBank/DDBJ databases">
        <title>Microbes associate with the intestines of laboratory mice.</title>
        <authorList>
            <person name="Navarre W."/>
            <person name="Wong E."/>
            <person name="Huang K."/>
            <person name="Tropini C."/>
            <person name="Ng K."/>
            <person name="Yu B."/>
        </authorList>
    </citation>
    <scope>NUCLEOTIDE SEQUENCE</scope>
    <source>
        <strain evidence="1">NM72_1-8</strain>
    </source>
</reference>
<sequence length="258" mass="27017">MKKIFKKNQIIITALAVMIAVAGYLNYSGSKLGTEVSGTAADENSVKKETELSTETGNDSALIDIDSLDMDFTDDSFSMEDAAAAENAAAAQNASAATDGTAADLSADGSAEGQITDTPGEAVLTSVPGSSGFAAEARLSREQVRAKNKETLLEIINNVNIAEEQKQDALNSMNQMTEIAEKEAAAELLLESKGFADAVVSITDGTVDVVISQVGVTDAQRAQIEDIVKRKTEISGENIVITPMASQEETSGETNAEK</sequence>
<dbReference type="Proteomes" id="UP000307720">
    <property type="component" value="Unassembled WGS sequence"/>
</dbReference>
<accession>A0AC61QXT0</accession>
<evidence type="ECO:0000313" key="1">
    <source>
        <dbReference type="EMBL" id="TGX97624.1"/>
    </source>
</evidence>
<gene>
    <name evidence="1" type="ORF">E5357_11795</name>
</gene>
<protein>
    <submittedName>
        <fullName evidence="1">SpoIIIAH-like family protein</fullName>
    </submittedName>
</protein>